<feature type="signal peptide" evidence="6">
    <location>
        <begin position="1"/>
        <end position="23"/>
    </location>
</feature>
<evidence type="ECO:0000256" key="4">
    <source>
        <dbReference type="ARBA" id="ARBA00022833"/>
    </source>
</evidence>
<accession>A0A0D9W4N4</accession>
<comment type="function">
    <text evidence="6">Reversible hydration of carbon dioxide.</text>
</comment>
<feature type="domain" description="Alpha-carbonic anhydrase" evidence="7">
    <location>
        <begin position="29"/>
        <end position="266"/>
    </location>
</feature>
<dbReference type="InterPro" id="IPR018338">
    <property type="entry name" value="Carbonic_anhydrase_a-class_CS"/>
</dbReference>
<dbReference type="eggNOG" id="KOG0382">
    <property type="taxonomic scope" value="Eukaryota"/>
</dbReference>
<comment type="cofactor">
    <cofactor evidence="1 6">
        <name>Zn(2+)</name>
        <dbReference type="ChEBI" id="CHEBI:29105"/>
    </cofactor>
</comment>
<dbReference type="EnsemblPlants" id="LPERR04G08610.1">
    <property type="protein sequence ID" value="LPERR04G08610.1"/>
    <property type="gene ID" value="LPERR04G08610"/>
</dbReference>
<dbReference type="CDD" id="cd03124">
    <property type="entry name" value="alpha_CA_prokaryotic_like"/>
    <property type="match status" value="1"/>
</dbReference>
<dbReference type="InterPro" id="IPR041891">
    <property type="entry name" value="Alpha_CA_prokaryot-like"/>
</dbReference>
<dbReference type="InterPro" id="IPR001148">
    <property type="entry name" value="CA_dom"/>
</dbReference>
<evidence type="ECO:0000256" key="2">
    <source>
        <dbReference type="ARBA" id="ARBA00012925"/>
    </source>
</evidence>
<keyword evidence="5 6" id="KW-0456">Lyase</keyword>
<dbReference type="InterPro" id="IPR023561">
    <property type="entry name" value="Carbonic_anhydrase_a-class"/>
</dbReference>
<dbReference type="Gramene" id="LPERR04G08610.1">
    <property type="protein sequence ID" value="LPERR04G08610.1"/>
    <property type="gene ID" value="LPERR04G08610"/>
</dbReference>
<dbReference type="AlphaFoldDB" id="A0A0D9W4N4"/>
<evidence type="ECO:0000256" key="6">
    <source>
        <dbReference type="RuleBase" id="RU367011"/>
    </source>
</evidence>
<dbReference type="InterPro" id="IPR036398">
    <property type="entry name" value="CA_dom_sf"/>
</dbReference>
<evidence type="ECO:0000256" key="1">
    <source>
        <dbReference type="ARBA" id="ARBA00001947"/>
    </source>
</evidence>
<dbReference type="PROSITE" id="PS00162">
    <property type="entry name" value="ALPHA_CA_1"/>
    <property type="match status" value="1"/>
</dbReference>
<dbReference type="STRING" id="77586.A0A0D9W4N4"/>
<dbReference type="Gramene" id="LPERR04G08610.2">
    <property type="protein sequence ID" value="LPERR04G08610.2"/>
    <property type="gene ID" value="LPERR04G08610"/>
</dbReference>
<keyword evidence="6" id="KW-0732">Signal</keyword>
<comment type="catalytic activity">
    <reaction evidence="6">
        <text>hydrogencarbonate + H(+) = CO2 + H2O</text>
        <dbReference type="Rhea" id="RHEA:10748"/>
        <dbReference type="ChEBI" id="CHEBI:15377"/>
        <dbReference type="ChEBI" id="CHEBI:15378"/>
        <dbReference type="ChEBI" id="CHEBI:16526"/>
        <dbReference type="ChEBI" id="CHEBI:17544"/>
        <dbReference type="EC" id="4.2.1.1"/>
    </reaction>
</comment>
<evidence type="ECO:0000256" key="3">
    <source>
        <dbReference type="ARBA" id="ARBA00022723"/>
    </source>
</evidence>
<keyword evidence="3 6" id="KW-0479">Metal-binding</keyword>
<dbReference type="GO" id="GO:0008270">
    <property type="term" value="F:zinc ion binding"/>
    <property type="evidence" value="ECO:0007669"/>
    <property type="project" value="UniProtKB-UniRule"/>
</dbReference>
<dbReference type="PANTHER" id="PTHR18952">
    <property type="entry name" value="CARBONIC ANHYDRASE"/>
    <property type="match status" value="1"/>
</dbReference>
<dbReference type="EnsemblPlants" id="LPERR04G08610.2">
    <property type="protein sequence ID" value="LPERR04G08610.2"/>
    <property type="gene ID" value="LPERR04G08610"/>
</dbReference>
<evidence type="ECO:0000313" key="8">
    <source>
        <dbReference type="EnsemblPlants" id="LPERR04G08610.2"/>
    </source>
</evidence>
<proteinExistence type="inferred from homology"/>
<evidence type="ECO:0000259" key="7">
    <source>
        <dbReference type="PROSITE" id="PS51144"/>
    </source>
</evidence>
<dbReference type="GO" id="GO:0006730">
    <property type="term" value="P:one-carbon metabolic process"/>
    <property type="evidence" value="ECO:0007669"/>
    <property type="project" value="TreeGrafter"/>
</dbReference>
<dbReference type="HOGENOM" id="CLU_039326_0_0_1"/>
<keyword evidence="4 6" id="KW-0862">Zinc</keyword>
<dbReference type="Pfam" id="PF00194">
    <property type="entry name" value="Carb_anhydrase"/>
    <property type="match status" value="1"/>
</dbReference>
<evidence type="ECO:0000256" key="5">
    <source>
        <dbReference type="ARBA" id="ARBA00023239"/>
    </source>
</evidence>
<protein>
    <recommendedName>
        <fullName evidence="2 6">Carbonic anhydrase</fullName>
        <ecNumber evidence="2 6">4.2.1.1</ecNumber>
    </recommendedName>
</protein>
<comment type="similarity">
    <text evidence="6">Belongs to the alpha-carbonic anhydrase family.</text>
</comment>
<keyword evidence="9" id="KW-1185">Reference proteome</keyword>
<dbReference type="Gene3D" id="3.10.200.10">
    <property type="entry name" value="Alpha carbonic anhydrase"/>
    <property type="match status" value="1"/>
</dbReference>
<feature type="chain" id="PRO_5007398303" description="Carbonic anhydrase" evidence="6">
    <location>
        <begin position="24"/>
        <end position="277"/>
    </location>
</feature>
<dbReference type="Proteomes" id="UP000032180">
    <property type="component" value="Chromosome 4"/>
</dbReference>
<reference evidence="8 9" key="1">
    <citation type="submission" date="2012-08" db="EMBL/GenBank/DDBJ databases">
        <title>Oryza genome evolution.</title>
        <authorList>
            <person name="Wing R.A."/>
        </authorList>
    </citation>
    <scope>NUCLEOTIDE SEQUENCE</scope>
</reference>
<dbReference type="EC" id="4.2.1.1" evidence="2 6"/>
<reference evidence="8" key="3">
    <citation type="submission" date="2015-04" db="UniProtKB">
        <authorList>
            <consortium name="EnsemblPlants"/>
        </authorList>
    </citation>
    <scope>IDENTIFICATION</scope>
</reference>
<organism evidence="8 9">
    <name type="scientific">Leersia perrieri</name>
    <dbReference type="NCBI Taxonomy" id="77586"/>
    <lineage>
        <taxon>Eukaryota</taxon>
        <taxon>Viridiplantae</taxon>
        <taxon>Streptophyta</taxon>
        <taxon>Embryophyta</taxon>
        <taxon>Tracheophyta</taxon>
        <taxon>Spermatophyta</taxon>
        <taxon>Magnoliopsida</taxon>
        <taxon>Liliopsida</taxon>
        <taxon>Poales</taxon>
        <taxon>Poaceae</taxon>
        <taxon>BOP clade</taxon>
        <taxon>Oryzoideae</taxon>
        <taxon>Oryzeae</taxon>
        <taxon>Oryzinae</taxon>
        <taxon>Leersia</taxon>
    </lineage>
</organism>
<dbReference type="PROSITE" id="PS51144">
    <property type="entry name" value="ALPHA_CA_2"/>
    <property type="match status" value="1"/>
</dbReference>
<name>A0A0D9W4N4_9ORYZ</name>
<dbReference type="PANTHER" id="PTHR18952:SF243">
    <property type="entry name" value="CARBONIC ANHYDRASE"/>
    <property type="match status" value="1"/>
</dbReference>
<reference evidence="8 9" key="2">
    <citation type="submission" date="2013-12" db="EMBL/GenBank/DDBJ databases">
        <authorList>
            <person name="Yu Y."/>
            <person name="Lee S."/>
            <person name="de Baynast K."/>
            <person name="Wissotski M."/>
            <person name="Liu L."/>
            <person name="Talag J."/>
            <person name="Goicoechea J."/>
            <person name="Angelova A."/>
            <person name="Jetty R."/>
            <person name="Kudrna D."/>
            <person name="Golser W."/>
            <person name="Rivera L."/>
            <person name="Zhang J."/>
            <person name="Wing R."/>
        </authorList>
    </citation>
    <scope>NUCLEOTIDE SEQUENCE</scope>
</reference>
<dbReference type="GO" id="GO:0004089">
    <property type="term" value="F:carbonate dehydratase activity"/>
    <property type="evidence" value="ECO:0007669"/>
    <property type="project" value="UniProtKB-UniRule"/>
</dbReference>
<sequence length="277" mass="31100">MATSAGNAIFVLLLCTFFLASLACDGGGAKFGYTGPIAPVYWGNLSANFTRCATGKQQSPINIKTSDVVRDMNMEPLHRNYTTANATLVDNIFNIALRCEDAAGAVSINGKKYRLKQMHWHSPSEHTINGQRFPLELHLVHSDDNGNITVVAFLYRFGRPDPFFSQIQDKMAELYAEGCKAEKGTPIPAGSVSLLPLRQHVHMYFRYVGSLTTPPCTENVIWNIPSRVREMTREQAAALMAPLEEGYRHNNRPTQRMNGRTVQFYHRFWKSTEKNSP</sequence>
<dbReference type="SUPFAM" id="SSF51069">
    <property type="entry name" value="Carbonic anhydrase"/>
    <property type="match status" value="1"/>
</dbReference>
<evidence type="ECO:0000313" key="9">
    <source>
        <dbReference type="Proteomes" id="UP000032180"/>
    </source>
</evidence>
<dbReference type="SMART" id="SM01057">
    <property type="entry name" value="Carb_anhydrase"/>
    <property type="match status" value="1"/>
</dbReference>